<evidence type="ECO:0000256" key="1">
    <source>
        <dbReference type="SAM" id="MobiDB-lite"/>
    </source>
</evidence>
<dbReference type="OrthoDB" id="1733550at2759"/>
<feature type="region of interest" description="Disordered" evidence="1">
    <location>
        <begin position="1"/>
        <end position="22"/>
    </location>
</feature>
<evidence type="ECO:0000313" key="3">
    <source>
        <dbReference type="Proteomes" id="UP000242715"/>
    </source>
</evidence>
<protein>
    <submittedName>
        <fullName evidence="2">Uncharacterized protein</fullName>
    </submittedName>
</protein>
<dbReference type="EMBL" id="DF974254">
    <property type="protein sequence ID" value="GAU46817.1"/>
    <property type="molecule type" value="Genomic_DNA"/>
</dbReference>
<name>A0A2Z6PMM9_TRISU</name>
<organism evidence="2 3">
    <name type="scientific">Trifolium subterraneum</name>
    <name type="common">Subterranean clover</name>
    <dbReference type="NCBI Taxonomy" id="3900"/>
    <lineage>
        <taxon>Eukaryota</taxon>
        <taxon>Viridiplantae</taxon>
        <taxon>Streptophyta</taxon>
        <taxon>Embryophyta</taxon>
        <taxon>Tracheophyta</taxon>
        <taxon>Spermatophyta</taxon>
        <taxon>Magnoliopsida</taxon>
        <taxon>eudicotyledons</taxon>
        <taxon>Gunneridae</taxon>
        <taxon>Pentapetalae</taxon>
        <taxon>rosids</taxon>
        <taxon>fabids</taxon>
        <taxon>Fabales</taxon>
        <taxon>Fabaceae</taxon>
        <taxon>Papilionoideae</taxon>
        <taxon>50 kb inversion clade</taxon>
        <taxon>NPAAA clade</taxon>
        <taxon>Hologalegina</taxon>
        <taxon>IRL clade</taxon>
        <taxon>Trifolieae</taxon>
        <taxon>Trifolium</taxon>
    </lineage>
</organism>
<gene>
    <name evidence="2" type="ORF">TSUD_190740</name>
</gene>
<sequence>MASISHSFTTTTTNNNPSLNLPHNRSSLLRLSSHSFPRRFFNNVRIIAQHTNSTSTSIDFNDPDWKIKFQQDFESRFRLPHITDIFPDTPSIPSTFCLRMRTPIGKDIPGHYSLDEEWHGYINNNDRTINYSSPKSAGAECIDPNCTWVEQW</sequence>
<accession>A0A2Z6PMM9</accession>
<dbReference type="Proteomes" id="UP000242715">
    <property type="component" value="Unassembled WGS sequence"/>
</dbReference>
<dbReference type="AlphaFoldDB" id="A0A2Z6PMM9"/>
<reference evidence="3" key="1">
    <citation type="journal article" date="2017" name="Front. Plant Sci.">
        <title>Climate Clever Clovers: New Paradigm to Reduce the Environmental Footprint of Ruminants by Breeding Low Methanogenic Forages Utilizing Haplotype Variation.</title>
        <authorList>
            <person name="Kaur P."/>
            <person name="Appels R."/>
            <person name="Bayer P.E."/>
            <person name="Keeble-Gagnere G."/>
            <person name="Wang J."/>
            <person name="Hirakawa H."/>
            <person name="Shirasawa K."/>
            <person name="Vercoe P."/>
            <person name="Stefanova K."/>
            <person name="Durmic Z."/>
            <person name="Nichols P."/>
            <person name="Revell C."/>
            <person name="Isobe S.N."/>
            <person name="Edwards D."/>
            <person name="Erskine W."/>
        </authorList>
    </citation>
    <scope>NUCLEOTIDE SEQUENCE [LARGE SCALE GENOMIC DNA]</scope>
    <source>
        <strain evidence="3">cv. Daliak</strain>
    </source>
</reference>
<evidence type="ECO:0000313" key="2">
    <source>
        <dbReference type="EMBL" id="GAU46817.1"/>
    </source>
</evidence>
<keyword evidence="3" id="KW-1185">Reference proteome</keyword>
<proteinExistence type="predicted"/>